<accession>A0ABT2ZUZ9</accession>
<evidence type="ECO:0000256" key="1">
    <source>
        <dbReference type="SAM" id="MobiDB-lite"/>
    </source>
</evidence>
<name>A0ABT2ZUZ9_9RHOB</name>
<feature type="compositionally biased region" description="Basic and acidic residues" evidence="1">
    <location>
        <begin position="1"/>
        <end position="25"/>
    </location>
</feature>
<sequence>MTTPNRKDAAVEEASARLRSADRHTPFGGVTKAERAKILESVARHHGCTRDELVLWIVQVQA</sequence>
<proteinExistence type="predicted"/>
<protein>
    <submittedName>
        <fullName evidence="2">Uncharacterized protein</fullName>
    </submittedName>
</protein>
<evidence type="ECO:0000313" key="2">
    <source>
        <dbReference type="EMBL" id="MCV2877580.1"/>
    </source>
</evidence>
<reference evidence="2 3" key="1">
    <citation type="submission" date="2022-10" db="EMBL/GenBank/DDBJ databases">
        <title>Sinirhodobacter sp. nov., isolated from ocean surface sediments.</title>
        <authorList>
            <person name="He W."/>
            <person name="Wang L."/>
            <person name="Zhang D.-F."/>
        </authorList>
    </citation>
    <scope>NUCLEOTIDE SEQUENCE [LARGE SCALE GENOMIC DNA]</scope>
    <source>
        <strain evidence="2 3">WL0115</strain>
    </source>
</reference>
<gene>
    <name evidence="2" type="ORF">OE699_01840</name>
</gene>
<evidence type="ECO:0000313" key="3">
    <source>
        <dbReference type="Proteomes" id="UP001526166"/>
    </source>
</evidence>
<dbReference type="Proteomes" id="UP001526166">
    <property type="component" value="Unassembled WGS sequence"/>
</dbReference>
<comment type="caution">
    <text evidence="2">The sequence shown here is derived from an EMBL/GenBank/DDBJ whole genome shotgun (WGS) entry which is preliminary data.</text>
</comment>
<keyword evidence="3" id="KW-1185">Reference proteome</keyword>
<organism evidence="2 3">
    <name type="scientific">Sedimentimonas flavescens</name>
    <dbReference type="NCBI Taxonomy" id="2851012"/>
    <lineage>
        <taxon>Bacteria</taxon>
        <taxon>Pseudomonadati</taxon>
        <taxon>Pseudomonadota</taxon>
        <taxon>Alphaproteobacteria</taxon>
        <taxon>Rhodobacterales</taxon>
        <taxon>Rhodobacter group</taxon>
        <taxon>Sedimentimonas</taxon>
    </lineage>
</organism>
<dbReference type="RefSeq" id="WP_263846865.1">
    <property type="nucleotide sequence ID" value="NZ_JAOWKW010000001.1"/>
</dbReference>
<dbReference type="EMBL" id="JAOWKW010000001">
    <property type="protein sequence ID" value="MCV2877580.1"/>
    <property type="molecule type" value="Genomic_DNA"/>
</dbReference>
<feature type="region of interest" description="Disordered" evidence="1">
    <location>
        <begin position="1"/>
        <end position="27"/>
    </location>
</feature>